<keyword evidence="3" id="KW-1185">Reference proteome</keyword>
<dbReference type="EMBL" id="CP013235">
    <property type="protein sequence ID" value="AMP10612.1"/>
    <property type="molecule type" value="Genomic_DNA"/>
</dbReference>
<accession>A0A127QLY8</accession>
<organism evidence="2 3">
    <name type="scientific">Collimonas arenae</name>
    <dbReference type="NCBI Taxonomy" id="279058"/>
    <lineage>
        <taxon>Bacteria</taxon>
        <taxon>Pseudomonadati</taxon>
        <taxon>Pseudomonadota</taxon>
        <taxon>Betaproteobacteria</taxon>
        <taxon>Burkholderiales</taxon>
        <taxon>Oxalobacteraceae</taxon>
        <taxon>Collimonas</taxon>
    </lineage>
</organism>
<keyword evidence="1" id="KW-0812">Transmembrane</keyword>
<dbReference type="RefSeq" id="WP_061533826.1">
    <property type="nucleotide sequence ID" value="NZ_CP013233.1"/>
</dbReference>
<evidence type="ECO:0000256" key="1">
    <source>
        <dbReference type="SAM" id="Phobius"/>
    </source>
</evidence>
<reference evidence="2 3" key="1">
    <citation type="submission" date="2015-11" db="EMBL/GenBank/DDBJ databases">
        <title>Exploring the genomic traits of fungus-feeding bacterial genus Collimonas.</title>
        <authorList>
            <person name="Song C."/>
            <person name="Schmidt R."/>
            <person name="de Jager V."/>
            <person name="Krzyzanowska D."/>
            <person name="Jongedijk E."/>
            <person name="Cankar K."/>
            <person name="Beekwilder J."/>
            <person name="van Veen A."/>
            <person name="de Boer W."/>
            <person name="van Veen J.A."/>
            <person name="Garbeva P."/>
        </authorList>
    </citation>
    <scope>NUCLEOTIDE SEQUENCE [LARGE SCALE GENOMIC DNA]</scope>
    <source>
        <strain evidence="2 3">Ter282</strain>
    </source>
</reference>
<dbReference type="PATRIC" id="fig|279058.17.peg.3146"/>
<evidence type="ECO:0000313" key="3">
    <source>
        <dbReference type="Proteomes" id="UP000071778"/>
    </source>
</evidence>
<keyword evidence="1" id="KW-1133">Transmembrane helix</keyword>
<keyword evidence="1" id="KW-0472">Membrane</keyword>
<gene>
    <name evidence="2" type="ORF">CAter282_2888</name>
</gene>
<evidence type="ECO:0000313" key="2">
    <source>
        <dbReference type="EMBL" id="AMP10612.1"/>
    </source>
</evidence>
<name>A0A127QLY8_9BURK</name>
<dbReference type="Proteomes" id="UP000071778">
    <property type="component" value="Chromosome"/>
</dbReference>
<proteinExistence type="predicted"/>
<feature type="transmembrane region" description="Helical" evidence="1">
    <location>
        <begin position="18"/>
        <end position="36"/>
    </location>
</feature>
<evidence type="ECO:0008006" key="4">
    <source>
        <dbReference type="Google" id="ProtNLM"/>
    </source>
</evidence>
<sequence>MNKHNLRLRQQGQGMTEYIIIVALIAIAAIGVYQAFGDVVRGQTSTAATTLAGGTGTKGRTTADQAGIMADAQGQAKTLKNFESTGK</sequence>
<protein>
    <recommendedName>
        <fullName evidence="4">Pilus assembly protein</fullName>
    </recommendedName>
</protein>
<dbReference type="AlphaFoldDB" id="A0A127QLY8"/>